<evidence type="ECO:0000313" key="2">
    <source>
        <dbReference type="Proteomes" id="UP000620133"/>
    </source>
</evidence>
<organism evidence="1 2">
    <name type="scientific">Mariniplasma anaerobium</name>
    <dbReference type="NCBI Taxonomy" id="2735436"/>
    <lineage>
        <taxon>Bacteria</taxon>
        <taxon>Bacillati</taxon>
        <taxon>Mycoplasmatota</taxon>
        <taxon>Mollicutes</taxon>
        <taxon>Acholeplasmatales</taxon>
        <taxon>Acholeplasmataceae</taxon>
        <taxon>Mariniplasma</taxon>
    </lineage>
</organism>
<dbReference type="InterPro" id="IPR014710">
    <property type="entry name" value="RmlC-like_jellyroll"/>
</dbReference>
<reference evidence="1" key="1">
    <citation type="submission" date="2021-01" db="EMBL/GenBank/DDBJ databases">
        <title>Draft genome sequence of Acholeplasmataceae bacterium strain Mahy22.</title>
        <authorList>
            <person name="Watanabe M."/>
            <person name="Kojima H."/>
            <person name="Fukui M."/>
        </authorList>
    </citation>
    <scope>NUCLEOTIDE SEQUENCE</scope>
    <source>
        <strain evidence="1">Mahy22</strain>
    </source>
</reference>
<gene>
    <name evidence="1" type="ORF">MPAN_006780</name>
</gene>
<dbReference type="EMBL" id="AP024412">
    <property type="protein sequence ID" value="BCR35785.1"/>
    <property type="molecule type" value="Genomic_DNA"/>
</dbReference>
<dbReference type="Gene3D" id="2.60.120.10">
    <property type="entry name" value="Jelly Rolls"/>
    <property type="match status" value="1"/>
</dbReference>
<dbReference type="InterPro" id="IPR011051">
    <property type="entry name" value="RmlC_Cupin_sf"/>
</dbReference>
<name>A0A7U9TGN3_9MOLU</name>
<evidence type="ECO:0000313" key="1">
    <source>
        <dbReference type="EMBL" id="BCR35785.1"/>
    </source>
</evidence>
<keyword evidence="2" id="KW-1185">Reference proteome</keyword>
<dbReference type="RefSeq" id="WP_176238620.1">
    <property type="nucleotide sequence ID" value="NZ_AP024412.1"/>
</dbReference>
<dbReference type="SUPFAM" id="SSF51182">
    <property type="entry name" value="RmlC-like cupins"/>
    <property type="match status" value="1"/>
</dbReference>
<proteinExistence type="predicted"/>
<dbReference type="AlphaFoldDB" id="A0A7U9TGN3"/>
<dbReference type="KEGG" id="manr:MPAN_006780"/>
<protein>
    <recommendedName>
        <fullName evidence="3">Cupin</fullName>
    </recommendedName>
</protein>
<dbReference type="Proteomes" id="UP000620133">
    <property type="component" value="Chromosome"/>
</dbReference>
<accession>A0A7U9TGN3</accession>
<evidence type="ECO:0008006" key="3">
    <source>
        <dbReference type="Google" id="ProtNLM"/>
    </source>
</evidence>
<sequence length="135" mass="15848">MKLYDTYDLLGIGYQKIFNFQSWRIAKLNYIKELDIQNLNFIECHHETDEIFVLIQGKCDMFILKEDSPKTFEHFSLETQKIYRIPKGVYHAHALSKDAQILIIEEDDTCDGNSHRVYLNEQEIKNLQLSTCGGN</sequence>